<protein>
    <recommendedName>
        <fullName evidence="13">Two-component system response regulator</fullName>
    </recommendedName>
</protein>
<evidence type="ECO:0008006" key="13">
    <source>
        <dbReference type="Google" id="ProtNLM"/>
    </source>
</evidence>
<keyword evidence="1 7" id="KW-0597">Phosphoprotein</keyword>
<organism evidence="11 12">
    <name type="scientific">Enterococcus rotai</name>
    <dbReference type="NCBI Taxonomy" id="118060"/>
    <lineage>
        <taxon>Bacteria</taxon>
        <taxon>Bacillati</taxon>
        <taxon>Bacillota</taxon>
        <taxon>Bacilli</taxon>
        <taxon>Lactobacillales</taxon>
        <taxon>Enterococcaceae</taxon>
        <taxon>Enterococcus</taxon>
    </lineage>
</organism>
<dbReference type="PANTHER" id="PTHR48111:SF21">
    <property type="entry name" value="DNA-BINDING DUAL MASTER TRANSCRIPTIONAL REGULATOR RPAA"/>
    <property type="match status" value="1"/>
</dbReference>
<dbReference type="GO" id="GO:0032993">
    <property type="term" value="C:protein-DNA complex"/>
    <property type="evidence" value="ECO:0007669"/>
    <property type="project" value="TreeGrafter"/>
</dbReference>
<dbReference type="CDD" id="cd17574">
    <property type="entry name" value="REC_OmpR"/>
    <property type="match status" value="1"/>
</dbReference>
<dbReference type="Pfam" id="PF00486">
    <property type="entry name" value="Trans_reg_C"/>
    <property type="match status" value="1"/>
</dbReference>
<evidence type="ECO:0000259" key="9">
    <source>
        <dbReference type="PROSITE" id="PS50110"/>
    </source>
</evidence>
<dbReference type="SUPFAM" id="SSF52172">
    <property type="entry name" value="CheY-like"/>
    <property type="match status" value="1"/>
</dbReference>
<evidence type="ECO:0000313" key="12">
    <source>
        <dbReference type="Proteomes" id="UP000067523"/>
    </source>
</evidence>
<evidence type="ECO:0000256" key="8">
    <source>
        <dbReference type="PROSITE-ProRule" id="PRU01091"/>
    </source>
</evidence>
<dbReference type="PANTHER" id="PTHR48111">
    <property type="entry name" value="REGULATOR OF RPOS"/>
    <property type="match status" value="1"/>
</dbReference>
<dbReference type="SMART" id="SM00448">
    <property type="entry name" value="REC"/>
    <property type="match status" value="1"/>
</dbReference>
<dbReference type="GO" id="GO:0000976">
    <property type="term" value="F:transcription cis-regulatory region binding"/>
    <property type="evidence" value="ECO:0007669"/>
    <property type="project" value="TreeGrafter"/>
</dbReference>
<dbReference type="GO" id="GO:0006355">
    <property type="term" value="P:regulation of DNA-templated transcription"/>
    <property type="evidence" value="ECO:0007669"/>
    <property type="project" value="InterPro"/>
</dbReference>
<dbReference type="SMART" id="SM00862">
    <property type="entry name" value="Trans_reg_C"/>
    <property type="match status" value="1"/>
</dbReference>
<keyword evidence="3" id="KW-0805">Transcription regulation</keyword>
<feature type="domain" description="Response regulatory" evidence="9">
    <location>
        <begin position="4"/>
        <end position="116"/>
    </location>
</feature>
<dbReference type="Proteomes" id="UP000067523">
    <property type="component" value="Chromosome"/>
</dbReference>
<dbReference type="GO" id="GO:0005829">
    <property type="term" value="C:cytosol"/>
    <property type="evidence" value="ECO:0007669"/>
    <property type="project" value="TreeGrafter"/>
</dbReference>
<dbReference type="CDD" id="cd00383">
    <property type="entry name" value="trans_reg_C"/>
    <property type="match status" value="1"/>
</dbReference>
<evidence type="ECO:0000259" key="10">
    <source>
        <dbReference type="PROSITE" id="PS51755"/>
    </source>
</evidence>
<dbReference type="PROSITE" id="PS50110">
    <property type="entry name" value="RESPONSE_REGULATORY"/>
    <property type="match status" value="1"/>
</dbReference>
<dbReference type="RefSeq" id="WP_208929789.1">
    <property type="nucleotide sequence ID" value="NZ_CP013655.1"/>
</dbReference>
<keyword evidence="6" id="KW-0804">Transcription</keyword>
<reference evidence="12" key="1">
    <citation type="submission" date="2015-12" db="EMBL/GenBank/DDBJ databases">
        <authorList>
            <person name="Lauer A."/>
            <person name="Humrighouse B."/>
            <person name="Loparev V."/>
            <person name="Shewmaker P.L."/>
            <person name="Whitney A.M."/>
            <person name="McLaughlin R.W."/>
        </authorList>
    </citation>
    <scope>NUCLEOTIDE SEQUENCE [LARGE SCALE GENOMIC DNA]</scope>
    <source>
        <strain evidence="12">LMG 26678</strain>
    </source>
</reference>
<dbReference type="Gene3D" id="1.10.10.10">
    <property type="entry name" value="Winged helix-like DNA-binding domain superfamily/Winged helix DNA-binding domain"/>
    <property type="match status" value="1"/>
</dbReference>
<dbReference type="InterPro" id="IPR036388">
    <property type="entry name" value="WH-like_DNA-bd_sf"/>
</dbReference>
<dbReference type="PROSITE" id="PS51755">
    <property type="entry name" value="OMPR_PHOB"/>
    <property type="match status" value="1"/>
</dbReference>
<dbReference type="KEGG" id="erx:ATZ35_05050"/>
<evidence type="ECO:0000256" key="7">
    <source>
        <dbReference type="PROSITE-ProRule" id="PRU00169"/>
    </source>
</evidence>
<sequence length="222" mass="25818">MKKSILLIEDTDEIRKGLCLSLKKENYDVSAFPDAESALVSFESKNYDLILLDLMLPKMSGEEFLDRLEIHQIPIIVISALNDEFTQINLYNRKIYDYVVKPFSVNILLLKIDAILRRIESNAQKSVKKLRYKNIMIEIGNYIVEKNGERITLTAKEFDILQAMLLNQGKVFSRDEFLTALWGYDYYVDSRTIDVHIKNLRNKLGKDLIDTLKGVGYRIEKE</sequence>
<evidence type="ECO:0000256" key="3">
    <source>
        <dbReference type="ARBA" id="ARBA00023015"/>
    </source>
</evidence>
<accession>A0A0U2VTC2</accession>
<dbReference type="STRING" id="118060.ATZ35_05050"/>
<proteinExistence type="predicted"/>
<feature type="modified residue" description="4-aspartylphosphate" evidence="7">
    <location>
        <position position="53"/>
    </location>
</feature>
<feature type="DNA-binding region" description="OmpR/PhoB-type" evidence="8">
    <location>
        <begin position="127"/>
        <end position="221"/>
    </location>
</feature>
<keyword evidence="5" id="KW-0010">Activator</keyword>
<dbReference type="InterPro" id="IPR001789">
    <property type="entry name" value="Sig_transdc_resp-reg_receiver"/>
</dbReference>
<dbReference type="InterPro" id="IPR011006">
    <property type="entry name" value="CheY-like_superfamily"/>
</dbReference>
<evidence type="ECO:0000256" key="5">
    <source>
        <dbReference type="ARBA" id="ARBA00023159"/>
    </source>
</evidence>
<gene>
    <name evidence="11" type="ORF">ATZ35_05050</name>
</gene>
<evidence type="ECO:0000313" key="11">
    <source>
        <dbReference type="EMBL" id="ALS36548.1"/>
    </source>
</evidence>
<feature type="domain" description="OmpR/PhoB-type" evidence="10">
    <location>
        <begin position="127"/>
        <end position="221"/>
    </location>
</feature>
<keyword evidence="2" id="KW-0902">Two-component regulatory system</keyword>
<dbReference type="FunFam" id="1.10.10.10:FF:000018">
    <property type="entry name" value="DNA-binding response regulator ResD"/>
    <property type="match status" value="1"/>
</dbReference>
<dbReference type="AlphaFoldDB" id="A0A0U2VTC2"/>
<dbReference type="GO" id="GO:0000156">
    <property type="term" value="F:phosphorelay response regulator activity"/>
    <property type="evidence" value="ECO:0007669"/>
    <property type="project" value="TreeGrafter"/>
</dbReference>
<dbReference type="EMBL" id="CP013655">
    <property type="protein sequence ID" value="ALS36548.1"/>
    <property type="molecule type" value="Genomic_DNA"/>
</dbReference>
<dbReference type="InterPro" id="IPR039420">
    <property type="entry name" value="WalR-like"/>
</dbReference>
<keyword evidence="12" id="KW-1185">Reference proteome</keyword>
<evidence type="ECO:0000256" key="4">
    <source>
        <dbReference type="ARBA" id="ARBA00023125"/>
    </source>
</evidence>
<keyword evidence="4 8" id="KW-0238">DNA-binding</keyword>
<name>A0A0U2VTC2_9ENTE</name>
<dbReference type="Pfam" id="PF00072">
    <property type="entry name" value="Response_reg"/>
    <property type="match status" value="1"/>
</dbReference>
<evidence type="ECO:0000256" key="1">
    <source>
        <dbReference type="ARBA" id="ARBA00022553"/>
    </source>
</evidence>
<evidence type="ECO:0000256" key="2">
    <source>
        <dbReference type="ARBA" id="ARBA00023012"/>
    </source>
</evidence>
<dbReference type="Gene3D" id="3.40.50.2300">
    <property type="match status" value="1"/>
</dbReference>
<evidence type="ECO:0000256" key="6">
    <source>
        <dbReference type="ARBA" id="ARBA00023163"/>
    </source>
</evidence>
<dbReference type="InterPro" id="IPR001867">
    <property type="entry name" value="OmpR/PhoB-type_DNA-bd"/>
</dbReference>